<proteinExistence type="inferred from homology"/>
<accession>A0A5N8XAJ6</accession>
<dbReference type="InterPro" id="IPR036398">
    <property type="entry name" value="CA_dom_sf"/>
</dbReference>
<dbReference type="PANTHER" id="PTHR18952:SF265">
    <property type="entry name" value="CARBONIC ANHYDRASE"/>
    <property type="match status" value="1"/>
</dbReference>
<reference evidence="9 10" key="1">
    <citation type="submission" date="2019-07" db="EMBL/GenBank/DDBJ databases">
        <title>New species of Amycolatopsis and Streptomyces.</title>
        <authorList>
            <person name="Duangmal K."/>
            <person name="Teo W.F.A."/>
            <person name="Lipun K."/>
        </authorList>
    </citation>
    <scope>NUCLEOTIDE SEQUENCE [LARGE SCALE GENOMIC DNA]</scope>
    <source>
        <strain evidence="9 10">NBRC 106415</strain>
    </source>
</reference>
<dbReference type="EC" id="4.2.1.1" evidence="2"/>
<dbReference type="Gene3D" id="3.10.200.10">
    <property type="entry name" value="Alpha carbonic anhydrase"/>
    <property type="match status" value="1"/>
</dbReference>
<dbReference type="CDD" id="cd03124">
    <property type="entry name" value="alpha_CA_prokaryotic_like"/>
    <property type="match status" value="1"/>
</dbReference>
<dbReference type="InterPro" id="IPR041891">
    <property type="entry name" value="Alpha_CA_prokaryot-like"/>
</dbReference>
<keyword evidence="4" id="KW-0862">Zinc</keyword>
<dbReference type="EMBL" id="VJZC01000017">
    <property type="protein sequence ID" value="MPY56521.1"/>
    <property type="molecule type" value="Genomic_DNA"/>
</dbReference>
<comment type="catalytic activity">
    <reaction evidence="6">
        <text>hydrogencarbonate + H(+) = CO2 + H2O</text>
        <dbReference type="Rhea" id="RHEA:10748"/>
        <dbReference type="ChEBI" id="CHEBI:15377"/>
        <dbReference type="ChEBI" id="CHEBI:15378"/>
        <dbReference type="ChEBI" id="CHEBI:16526"/>
        <dbReference type="ChEBI" id="CHEBI:17544"/>
        <dbReference type="EC" id="4.2.1.1"/>
    </reaction>
</comment>
<protein>
    <recommendedName>
        <fullName evidence="2">carbonic anhydrase</fullName>
        <ecNumber evidence="2">4.2.1.1</ecNumber>
    </recommendedName>
</protein>
<dbReference type="Proteomes" id="UP000400924">
    <property type="component" value="Unassembled WGS sequence"/>
</dbReference>
<dbReference type="Pfam" id="PF00194">
    <property type="entry name" value="Carb_anhydrase"/>
    <property type="match status" value="1"/>
</dbReference>
<evidence type="ECO:0000256" key="1">
    <source>
        <dbReference type="ARBA" id="ARBA00010718"/>
    </source>
</evidence>
<dbReference type="OrthoDB" id="5327615at2"/>
<dbReference type="PANTHER" id="PTHR18952">
    <property type="entry name" value="CARBONIC ANHYDRASE"/>
    <property type="match status" value="1"/>
</dbReference>
<evidence type="ECO:0000256" key="4">
    <source>
        <dbReference type="ARBA" id="ARBA00022833"/>
    </source>
</evidence>
<feature type="compositionally biased region" description="Basic residues" evidence="7">
    <location>
        <begin position="1"/>
        <end position="10"/>
    </location>
</feature>
<evidence type="ECO:0000256" key="7">
    <source>
        <dbReference type="SAM" id="MobiDB-lite"/>
    </source>
</evidence>
<dbReference type="InterPro" id="IPR001148">
    <property type="entry name" value="CA_dom"/>
</dbReference>
<comment type="caution">
    <text evidence="9">The sequence shown here is derived from an EMBL/GenBank/DDBJ whole genome shotgun (WGS) entry which is preliminary data.</text>
</comment>
<feature type="compositionally biased region" description="Basic and acidic residues" evidence="7">
    <location>
        <begin position="80"/>
        <end position="101"/>
    </location>
</feature>
<comment type="similarity">
    <text evidence="1">Belongs to the alpha-carbonic anhydrase family.</text>
</comment>
<dbReference type="SMART" id="SM01057">
    <property type="entry name" value="Carb_anhydrase"/>
    <property type="match status" value="1"/>
</dbReference>
<feature type="region of interest" description="Disordered" evidence="7">
    <location>
        <begin position="80"/>
        <end position="102"/>
    </location>
</feature>
<evidence type="ECO:0000256" key="5">
    <source>
        <dbReference type="ARBA" id="ARBA00023239"/>
    </source>
</evidence>
<dbReference type="PROSITE" id="PS51144">
    <property type="entry name" value="ALPHA_CA_2"/>
    <property type="match status" value="1"/>
</dbReference>
<dbReference type="SUPFAM" id="SSF51069">
    <property type="entry name" value="Carbonic anhydrase"/>
    <property type="match status" value="1"/>
</dbReference>
<organism evidence="9 10">
    <name type="scientific">Streptomyces spongiae</name>
    <dbReference type="NCBI Taxonomy" id="565072"/>
    <lineage>
        <taxon>Bacteria</taxon>
        <taxon>Bacillati</taxon>
        <taxon>Actinomycetota</taxon>
        <taxon>Actinomycetes</taxon>
        <taxon>Kitasatosporales</taxon>
        <taxon>Streptomycetaceae</taxon>
        <taxon>Streptomyces</taxon>
    </lineage>
</organism>
<dbReference type="InterPro" id="IPR023561">
    <property type="entry name" value="Carbonic_anhydrase_a-class"/>
</dbReference>
<dbReference type="GO" id="GO:0008270">
    <property type="term" value="F:zinc ion binding"/>
    <property type="evidence" value="ECO:0007669"/>
    <property type="project" value="InterPro"/>
</dbReference>
<keyword evidence="10" id="KW-1185">Reference proteome</keyword>
<evidence type="ECO:0000313" key="9">
    <source>
        <dbReference type="EMBL" id="MPY56521.1"/>
    </source>
</evidence>
<keyword evidence="5" id="KW-0456">Lyase</keyword>
<dbReference type="GO" id="GO:0004089">
    <property type="term" value="F:carbonate dehydratase activity"/>
    <property type="evidence" value="ECO:0007669"/>
    <property type="project" value="UniProtKB-EC"/>
</dbReference>
<evidence type="ECO:0000256" key="6">
    <source>
        <dbReference type="ARBA" id="ARBA00048348"/>
    </source>
</evidence>
<evidence type="ECO:0000313" key="10">
    <source>
        <dbReference type="Proteomes" id="UP000400924"/>
    </source>
</evidence>
<evidence type="ECO:0000256" key="3">
    <source>
        <dbReference type="ARBA" id="ARBA00022723"/>
    </source>
</evidence>
<keyword evidence="3" id="KW-0479">Metal-binding</keyword>
<sequence length="275" mass="30379">MLRIPTRQRGRVCGDSSPTFRPGRRCSPMSQTAPALPSVDKPLLSQSPVDIRPQDTDCSALPALRFHHPTELALRLHFDAPDRHRPDGTRSDCTRDDEGTVKAEPLPGQECLLTVGADTYRLIDVHWHTPSEHTVGGVAFPMEQHMKYARVVQDAGTAVGGVGEYAVIGVFVHPGQANDSLDRLLGSARRSEDSWEVPAVELDALLPPCTESYRYLGSTTVCPYTPGVRWILLTHPVQASAAALGHYREVFPKGNARAVQPLGDRRITSDRHRWW</sequence>
<dbReference type="AlphaFoldDB" id="A0A5N8XAJ6"/>
<name>A0A5N8XAJ6_9ACTN</name>
<evidence type="ECO:0000256" key="2">
    <source>
        <dbReference type="ARBA" id="ARBA00012925"/>
    </source>
</evidence>
<feature type="region of interest" description="Disordered" evidence="7">
    <location>
        <begin position="1"/>
        <end position="41"/>
    </location>
</feature>
<gene>
    <name evidence="9" type="ORF">FNH08_04835</name>
</gene>
<evidence type="ECO:0000259" key="8">
    <source>
        <dbReference type="PROSITE" id="PS51144"/>
    </source>
</evidence>
<feature type="domain" description="Alpha-carbonic anhydrase" evidence="8">
    <location>
        <begin position="24"/>
        <end position="271"/>
    </location>
</feature>